<reference evidence="1 2" key="1">
    <citation type="submission" date="2015-10" db="EMBL/GenBank/DDBJ databases">
        <title>Genome sequencing and analysis of members of genus Stenotrophomonas.</title>
        <authorList>
            <person name="Patil P.P."/>
            <person name="Midha S."/>
            <person name="Patil P.B."/>
        </authorList>
    </citation>
    <scope>NUCLEOTIDE SEQUENCE [LARGE SCALE GENOMIC DNA]</scope>
    <source>
        <strain evidence="1 2">JCM 16536</strain>
    </source>
</reference>
<dbReference type="OrthoDB" id="7188970at2"/>
<protein>
    <submittedName>
        <fullName evidence="1">Uncharacterized protein</fullName>
    </submittedName>
</protein>
<name>A0A0R0AQ30_9GAMM</name>
<keyword evidence="2" id="KW-1185">Reference proteome</keyword>
<comment type="caution">
    <text evidence="1">The sequence shown here is derived from an EMBL/GenBank/DDBJ whole genome shotgun (WGS) entry which is preliminary data.</text>
</comment>
<sequence>MLFPLLALAVAACPPERAHYTLRDDPRVTARFLPVAATSDWPSGLALRLHFAGSGREVDFLPFGGGSAARQHLASTGPVTSTQWQLPSPDGPRPLGDVEYIGADASYRLLDEIPRRGGDAPVHFLLPDLREALWYREEAGRREAAARQFFDLTGCGE</sequence>
<organism evidence="1 2">
    <name type="scientific">Stenotrophomonas panacihumi</name>
    <dbReference type="NCBI Taxonomy" id="676599"/>
    <lineage>
        <taxon>Bacteria</taxon>
        <taxon>Pseudomonadati</taxon>
        <taxon>Pseudomonadota</taxon>
        <taxon>Gammaproteobacteria</taxon>
        <taxon>Lysobacterales</taxon>
        <taxon>Lysobacteraceae</taxon>
        <taxon>Stenotrophomonas</taxon>
    </lineage>
</organism>
<proteinExistence type="predicted"/>
<dbReference type="Proteomes" id="UP000051802">
    <property type="component" value="Unassembled WGS sequence"/>
</dbReference>
<accession>A0A0R0AQ30</accession>
<dbReference type="STRING" id="676599.ARC20_04515"/>
<evidence type="ECO:0000313" key="1">
    <source>
        <dbReference type="EMBL" id="KRG46809.1"/>
    </source>
</evidence>
<dbReference type="AlphaFoldDB" id="A0A0R0AQ30"/>
<dbReference type="RefSeq" id="WP_057644191.1">
    <property type="nucleotide sequence ID" value="NZ_LLXU01000051.1"/>
</dbReference>
<dbReference type="EMBL" id="LLXU01000051">
    <property type="protein sequence ID" value="KRG46809.1"/>
    <property type="molecule type" value="Genomic_DNA"/>
</dbReference>
<evidence type="ECO:0000313" key="2">
    <source>
        <dbReference type="Proteomes" id="UP000051802"/>
    </source>
</evidence>
<gene>
    <name evidence="1" type="ORF">ARC20_04515</name>
</gene>